<sequence length="151" mass="17907">MAPLESFSLFPKFSLEFRDMVWGFAISPARVIEITSNSRLLEPSPNKIYTRHRTPPLLHTNRESRKVALKFYRPAFSHRLEHPMYFDFARDWLYTAQTTLIQFRCHFRDDNTQNDHRLVQHPMLADEDMPPLITLRNSAESFPALKSLRMQ</sequence>
<reference evidence="2 3" key="1">
    <citation type="submission" date="2016-04" db="EMBL/GenBank/DDBJ databases">
        <title>A degradative enzymes factory behind the ericoid mycorrhizal symbiosis.</title>
        <authorList>
            <consortium name="DOE Joint Genome Institute"/>
            <person name="Martino E."/>
            <person name="Morin E."/>
            <person name="Grelet G."/>
            <person name="Kuo A."/>
            <person name="Kohler A."/>
            <person name="Daghino S."/>
            <person name="Barry K."/>
            <person name="Choi C."/>
            <person name="Cichocki N."/>
            <person name="Clum A."/>
            <person name="Copeland A."/>
            <person name="Hainaut M."/>
            <person name="Haridas S."/>
            <person name="Labutti K."/>
            <person name="Lindquist E."/>
            <person name="Lipzen A."/>
            <person name="Khouja H.-R."/>
            <person name="Murat C."/>
            <person name="Ohm R."/>
            <person name="Olson A."/>
            <person name="Spatafora J."/>
            <person name="Veneault-Fourrey C."/>
            <person name="Henrissat B."/>
            <person name="Grigoriev I."/>
            <person name="Martin F."/>
            <person name="Perotto S."/>
        </authorList>
    </citation>
    <scope>NUCLEOTIDE SEQUENCE [LARGE SCALE GENOMIC DNA]</scope>
    <source>
        <strain evidence="2 3">F</strain>
    </source>
</reference>
<organism evidence="2 3">
    <name type="scientific">Hyaloscypha variabilis (strain UAMH 11265 / GT02V1 / F)</name>
    <name type="common">Meliniomyces variabilis</name>
    <dbReference type="NCBI Taxonomy" id="1149755"/>
    <lineage>
        <taxon>Eukaryota</taxon>
        <taxon>Fungi</taxon>
        <taxon>Dikarya</taxon>
        <taxon>Ascomycota</taxon>
        <taxon>Pezizomycotina</taxon>
        <taxon>Leotiomycetes</taxon>
        <taxon>Helotiales</taxon>
        <taxon>Hyaloscyphaceae</taxon>
        <taxon>Hyaloscypha</taxon>
        <taxon>Hyaloscypha variabilis</taxon>
    </lineage>
</organism>
<dbReference type="AlphaFoldDB" id="A0A2J6RGN4"/>
<keyword evidence="3" id="KW-1185">Reference proteome</keyword>
<dbReference type="InterPro" id="IPR045518">
    <property type="entry name" value="2EXR"/>
</dbReference>
<dbReference type="STRING" id="1149755.A0A2J6RGN4"/>
<protein>
    <recommendedName>
        <fullName evidence="1">2EXR domain-containing protein</fullName>
    </recommendedName>
</protein>
<evidence type="ECO:0000259" key="1">
    <source>
        <dbReference type="Pfam" id="PF20150"/>
    </source>
</evidence>
<dbReference type="Proteomes" id="UP000235786">
    <property type="component" value="Unassembled WGS sequence"/>
</dbReference>
<name>A0A2J6RGN4_HYAVF</name>
<dbReference type="Pfam" id="PF20150">
    <property type="entry name" value="2EXR"/>
    <property type="match status" value="1"/>
</dbReference>
<dbReference type="PANTHER" id="PTHR35910">
    <property type="entry name" value="2EXR DOMAIN-CONTAINING PROTEIN"/>
    <property type="match status" value="1"/>
</dbReference>
<dbReference type="OrthoDB" id="3453125at2759"/>
<dbReference type="PANTHER" id="PTHR35910:SF6">
    <property type="entry name" value="2EXR DOMAIN-CONTAINING PROTEIN"/>
    <property type="match status" value="1"/>
</dbReference>
<accession>A0A2J6RGN4</accession>
<proteinExistence type="predicted"/>
<gene>
    <name evidence="2" type="ORF">L207DRAFT_531942</name>
</gene>
<feature type="domain" description="2EXR" evidence="1">
    <location>
        <begin position="7"/>
        <end position="93"/>
    </location>
</feature>
<dbReference type="EMBL" id="KZ613949">
    <property type="protein sequence ID" value="PMD37675.1"/>
    <property type="molecule type" value="Genomic_DNA"/>
</dbReference>
<evidence type="ECO:0000313" key="2">
    <source>
        <dbReference type="EMBL" id="PMD37675.1"/>
    </source>
</evidence>
<evidence type="ECO:0000313" key="3">
    <source>
        <dbReference type="Proteomes" id="UP000235786"/>
    </source>
</evidence>